<sequence>MSSAFSRRFLELVEQFAGGNKRQFAELTGKSSSHIYRICRGLGRPSMAYLEHLYGLFSVDLNWLLTGERAHDNPVRHSSDDLLLVPKLDVEASAGFGSINGAEEVTEQFALNKRWLSSQLGVHGEHLAFVTVRGDSMLPTLHHGDMVLVDLSQQQAGREGIYVLHTQDGLMAKRLKQKSDHLEVISDNQEYPNWQINHDNAEQHAVAGRIVWCGRSL</sequence>
<dbReference type="GO" id="GO:0006508">
    <property type="term" value="P:proteolysis"/>
    <property type="evidence" value="ECO:0007669"/>
    <property type="project" value="UniProtKB-KW"/>
</dbReference>
<evidence type="ECO:0000256" key="4">
    <source>
        <dbReference type="ARBA" id="ARBA00023125"/>
    </source>
</evidence>
<keyword evidence="1" id="KW-0645">Protease</keyword>
<reference evidence="7 8" key="2">
    <citation type="journal article" date="2022" name="Mar. Drugs">
        <title>Bioassay-Guided Fractionation Leads to the Detection of Cholic Acid Generated by the Rare Thalassomonas sp.</title>
        <authorList>
            <person name="Pheiffer F."/>
            <person name="Schneider Y.K."/>
            <person name="Hansen E.H."/>
            <person name="Andersen J.H."/>
            <person name="Isaksson J."/>
            <person name="Busche T."/>
            <person name="R C."/>
            <person name="Kalinowski J."/>
            <person name="Zyl L.V."/>
            <person name="Trindade M."/>
        </authorList>
    </citation>
    <scope>NUCLEOTIDE SEQUENCE [LARGE SCALE GENOMIC DNA]</scope>
    <source>
        <strain evidence="7 8">A5K-106</strain>
    </source>
</reference>
<dbReference type="Proteomes" id="UP000032568">
    <property type="component" value="Chromosome pTact"/>
</dbReference>
<dbReference type="KEGG" id="tact:SG35_030120"/>
<feature type="domain" description="HTH cro/C1-type" evidence="6">
    <location>
        <begin position="22"/>
        <end position="64"/>
    </location>
</feature>
<dbReference type="Gene3D" id="2.10.109.10">
    <property type="entry name" value="Umud Fragment, subunit A"/>
    <property type="match status" value="1"/>
</dbReference>
<evidence type="ECO:0000256" key="1">
    <source>
        <dbReference type="ARBA" id="ARBA00022670"/>
    </source>
</evidence>
<dbReference type="InterPro" id="IPR015927">
    <property type="entry name" value="Peptidase_S24_S26A/B/C"/>
</dbReference>
<dbReference type="CDD" id="cd06529">
    <property type="entry name" value="S24_LexA-like"/>
    <property type="match status" value="1"/>
</dbReference>
<accession>A0AAE9YY21</accession>
<keyword evidence="8" id="KW-1185">Reference proteome</keyword>
<protein>
    <submittedName>
        <fullName evidence="7">Helix-turn-helix transcriptional regulator</fullName>
    </submittedName>
</protein>
<evidence type="ECO:0000256" key="3">
    <source>
        <dbReference type="ARBA" id="ARBA00023015"/>
    </source>
</evidence>
<reference evidence="7 8" key="1">
    <citation type="journal article" date="2015" name="Genome Announc.">
        <title>Draft Genome Sequences of Marine Isolates of Thalassomonas viridans and Thalassomonas actiniarum.</title>
        <authorList>
            <person name="Olonade I."/>
            <person name="van Zyl L.J."/>
            <person name="Trindade M."/>
        </authorList>
    </citation>
    <scope>NUCLEOTIDE SEQUENCE [LARGE SCALE GENOMIC DNA]</scope>
    <source>
        <strain evidence="7 8">A5K-106</strain>
    </source>
</reference>
<name>A0AAE9YY21_9GAMM</name>
<evidence type="ECO:0000256" key="5">
    <source>
        <dbReference type="ARBA" id="ARBA00023163"/>
    </source>
</evidence>
<dbReference type="InterPro" id="IPR001387">
    <property type="entry name" value="Cro/C1-type_HTH"/>
</dbReference>
<gene>
    <name evidence="7" type="ORF">SG35_030120</name>
</gene>
<dbReference type="AlphaFoldDB" id="A0AAE9YY21"/>
<evidence type="ECO:0000313" key="8">
    <source>
        <dbReference type="Proteomes" id="UP000032568"/>
    </source>
</evidence>
<dbReference type="PANTHER" id="PTHR40661">
    <property type="match status" value="1"/>
</dbReference>
<dbReference type="PANTHER" id="PTHR40661:SF3">
    <property type="entry name" value="FELS-1 PROPHAGE TRANSCRIPTIONAL REGULATOR"/>
    <property type="match status" value="1"/>
</dbReference>
<organism evidence="7 8">
    <name type="scientific">Thalassomonas actiniarum</name>
    <dbReference type="NCBI Taxonomy" id="485447"/>
    <lineage>
        <taxon>Bacteria</taxon>
        <taxon>Pseudomonadati</taxon>
        <taxon>Pseudomonadota</taxon>
        <taxon>Gammaproteobacteria</taxon>
        <taxon>Alteromonadales</taxon>
        <taxon>Colwelliaceae</taxon>
        <taxon>Thalassomonas</taxon>
    </lineage>
</organism>
<evidence type="ECO:0000259" key="6">
    <source>
        <dbReference type="PROSITE" id="PS50943"/>
    </source>
</evidence>
<dbReference type="GO" id="GO:0003677">
    <property type="term" value="F:DNA binding"/>
    <property type="evidence" value="ECO:0007669"/>
    <property type="project" value="UniProtKB-KW"/>
</dbReference>
<keyword evidence="2" id="KW-0378">Hydrolase</keyword>
<keyword evidence="5" id="KW-0804">Transcription</keyword>
<dbReference type="EMBL" id="CP059736">
    <property type="protein sequence ID" value="WDE02662.1"/>
    <property type="molecule type" value="Genomic_DNA"/>
</dbReference>
<dbReference type="SUPFAM" id="SSF51306">
    <property type="entry name" value="LexA/Signal peptidase"/>
    <property type="match status" value="1"/>
</dbReference>
<dbReference type="Pfam" id="PF00717">
    <property type="entry name" value="Peptidase_S24"/>
    <property type="match status" value="1"/>
</dbReference>
<dbReference type="InterPro" id="IPR036286">
    <property type="entry name" value="LexA/Signal_pep-like_sf"/>
</dbReference>
<evidence type="ECO:0000256" key="2">
    <source>
        <dbReference type="ARBA" id="ARBA00022801"/>
    </source>
</evidence>
<dbReference type="PROSITE" id="PS00501">
    <property type="entry name" value="SPASE_I_1"/>
    <property type="match status" value="1"/>
</dbReference>
<dbReference type="InterPro" id="IPR039418">
    <property type="entry name" value="LexA-like"/>
</dbReference>
<dbReference type="PROSITE" id="PS50943">
    <property type="entry name" value="HTH_CROC1"/>
    <property type="match status" value="1"/>
</dbReference>
<dbReference type="GO" id="GO:0016020">
    <property type="term" value="C:membrane"/>
    <property type="evidence" value="ECO:0007669"/>
    <property type="project" value="InterPro"/>
</dbReference>
<keyword evidence="4" id="KW-0238">DNA-binding</keyword>
<dbReference type="Gene3D" id="1.10.260.40">
    <property type="entry name" value="lambda repressor-like DNA-binding domains"/>
    <property type="match status" value="1"/>
</dbReference>
<proteinExistence type="predicted"/>
<dbReference type="GO" id="GO:0004252">
    <property type="term" value="F:serine-type endopeptidase activity"/>
    <property type="evidence" value="ECO:0007669"/>
    <property type="project" value="InterPro"/>
</dbReference>
<dbReference type="SUPFAM" id="SSF47413">
    <property type="entry name" value="lambda repressor-like DNA-binding domains"/>
    <property type="match status" value="1"/>
</dbReference>
<dbReference type="InterPro" id="IPR019756">
    <property type="entry name" value="Pept_S26A_signal_pept_1_Ser-AS"/>
</dbReference>
<dbReference type="InterPro" id="IPR010982">
    <property type="entry name" value="Lambda_DNA-bd_dom_sf"/>
</dbReference>
<evidence type="ECO:0000313" key="7">
    <source>
        <dbReference type="EMBL" id="WDE02662.1"/>
    </source>
</evidence>
<keyword evidence="3" id="KW-0805">Transcription regulation</keyword>
<dbReference type="CDD" id="cd00093">
    <property type="entry name" value="HTH_XRE"/>
    <property type="match status" value="1"/>
</dbReference>
<dbReference type="RefSeq" id="WP_044835639.1">
    <property type="nucleotide sequence ID" value="NZ_CP059736.1"/>
</dbReference>